<keyword evidence="5" id="KW-1185">Reference proteome</keyword>
<feature type="signal peptide" evidence="3">
    <location>
        <begin position="1"/>
        <end position="34"/>
    </location>
</feature>
<reference evidence="4" key="1">
    <citation type="journal article" date="2014" name="Int. J. Syst. Evol. Microbiol.">
        <title>Complete genome sequence of Corynebacterium casei LMG S-19264T (=DSM 44701T), isolated from a smear-ripened cheese.</title>
        <authorList>
            <consortium name="US DOE Joint Genome Institute (JGI-PGF)"/>
            <person name="Walter F."/>
            <person name="Albersmeier A."/>
            <person name="Kalinowski J."/>
            <person name="Ruckert C."/>
        </authorList>
    </citation>
    <scope>NUCLEOTIDE SEQUENCE</scope>
    <source>
        <strain evidence="4">JCM 3091</strain>
    </source>
</reference>
<feature type="region of interest" description="Disordered" evidence="1">
    <location>
        <begin position="209"/>
        <end position="280"/>
    </location>
</feature>
<dbReference type="EMBL" id="BMQC01000001">
    <property type="protein sequence ID" value="GGK14606.1"/>
    <property type="molecule type" value="Genomic_DNA"/>
</dbReference>
<accession>A0A8J3BH56</accession>
<gene>
    <name evidence="4" type="ORF">GCM10010124_03940</name>
</gene>
<keyword evidence="2" id="KW-0812">Transmembrane</keyword>
<dbReference type="InterPro" id="IPR006311">
    <property type="entry name" value="TAT_signal"/>
</dbReference>
<feature type="compositionally biased region" description="Basic and acidic residues" evidence="1">
    <location>
        <begin position="266"/>
        <end position="280"/>
    </location>
</feature>
<dbReference type="AlphaFoldDB" id="A0A8J3BH56"/>
<evidence type="ECO:0000313" key="4">
    <source>
        <dbReference type="EMBL" id="GGK14606.1"/>
    </source>
</evidence>
<dbReference type="Proteomes" id="UP000662200">
    <property type="component" value="Unassembled WGS sequence"/>
</dbReference>
<name>A0A8J3BH56_9ACTN</name>
<proteinExistence type="predicted"/>
<feature type="transmembrane region" description="Helical" evidence="2">
    <location>
        <begin position="469"/>
        <end position="490"/>
    </location>
</feature>
<protein>
    <submittedName>
        <fullName evidence="4">Uncharacterized protein</fullName>
    </submittedName>
</protein>
<feature type="compositionally biased region" description="Basic and acidic residues" evidence="1">
    <location>
        <begin position="209"/>
        <end position="222"/>
    </location>
</feature>
<evidence type="ECO:0000256" key="2">
    <source>
        <dbReference type="SAM" id="Phobius"/>
    </source>
</evidence>
<feature type="compositionally biased region" description="Gly residues" evidence="1">
    <location>
        <begin position="425"/>
        <end position="442"/>
    </location>
</feature>
<feature type="chain" id="PRO_5039161735" evidence="3">
    <location>
        <begin position="35"/>
        <end position="500"/>
    </location>
</feature>
<evidence type="ECO:0000313" key="5">
    <source>
        <dbReference type="Proteomes" id="UP000662200"/>
    </source>
</evidence>
<feature type="region of interest" description="Disordered" evidence="1">
    <location>
        <begin position="421"/>
        <end position="461"/>
    </location>
</feature>
<sequence length="500" mass="50502">MSSQSGRRRAGAVSTRLSLAVGAAALAVAAPAAAAAATPPVAGAGPAVKDPDLHHPELAEDRGLRGARAVLAAPARDLDCSDDGSWVFRLDGVGGRTGVRVPKFIVAKSLRGQPVAAVRADEWQGVYRLPGEAQLSGRAVTWVDPKWSAGGNRFALIAAPCEAPTLTAEAAPTVVSAGGTVVVSGQLTDKRGRPVARHAVALGTSCADRCRRGGRQDRRGDQDGGSDGKGGAAPGKSDGVDGVDGQDGARVAEASGKAGAGGRGRGGLDQRTRTDREGRFRFTVRARELGLHELTVRSAADAPEPGRRGLATAEKILHAWAIPGRAPVRAGELASAKGDALTAGPKATTVTGEGFRPGSEVAVLRYPADNKLVAAARADGRGRISVEVDLPAELRGDQVLVAFGEDRRCRARLLARRVTVQAPGLPGGGSGGGGGGTGGGGPTDPQPPTTPVSQVQQDDAGLPVTGGSLAGILVGGAVIVVGGALLRVLARRRRSADPLA</sequence>
<keyword evidence="3" id="KW-0732">Signal</keyword>
<comment type="caution">
    <text evidence="4">The sequence shown here is derived from an EMBL/GenBank/DDBJ whole genome shotgun (WGS) entry which is preliminary data.</text>
</comment>
<keyword evidence="2" id="KW-0472">Membrane</keyword>
<dbReference type="RefSeq" id="WP_189112382.1">
    <property type="nucleotide sequence ID" value="NZ_BMQC01000001.1"/>
</dbReference>
<reference evidence="4" key="2">
    <citation type="submission" date="2020-09" db="EMBL/GenBank/DDBJ databases">
        <authorList>
            <person name="Sun Q."/>
            <person name="Ohkuma M."/>
        </authorList>
    </citation>
    <scope>NUCLEOTIDE SEQUENCE</scope>
    <source>
        <strain evidence="4">JCM 3091</strain>
    </source>
</reference>
<dbReference type="PROSITE" id="PS51318">
    <property type="entry name" value="TAT"/>
    <property type="match status" value="1"/>
</dbReference>
<organism evidence="4 5">
    <name type="scientific">Pilimelia terevasa</name>
    <dbReference type="NCBI Taxonomy" id="53372"/>
    <lineage>
        <taxon>Bacteria</taxon>
        <taxon>Bacillati</taxon>
        <taxon>Actinomycetota</taxon>
        <taxon>Actinomycetes</taxon>
        <taxon>Micromonosporales</taxon>
        <taxon>Micromonosporaceae</taxon>
        <taxon>Pilimelia</taxon>
    </lineage>
</organism>
<evidence type="ECO:0000256" key="1">
    <source>
        <dbReference type="SAM" id="MobiDB-lite"/>
    </source>
</evidence>
<feature type="compositionally biased region" description="Gly residues" evidence="1">
    <location>
        <begin position="223"/>
        <end position="233"/>
    </location>
</feature>
<keyword evidence="2" id="KW-1133">Transmembrane helix</keyword>
<evidence type="ECO:0000256" key="3">
    <source>
        <dbReference type="SAM" id="SignalP"/>
    </source>
</evidence>